<dbReference type="PROSITE" id="PS00211">
    <property type="entry name" value="ABC_TRANSPORTER_1"/>
    <property type="match status" value="1"/>
</dbReference>
<comment type="similarity">
    <text evidence="1">Belongs to the ABC transporter superfamily.</text>
</comment>
<dbReference type="CDD" id="cd03257">
    <property type="entry name" value="ABC_NikE_OppD_transporters"/>
    <property type="match status" value="1"/>
</dbReference>
<name>A0ABS1CDR6_9GAMM</name>
<dbReference type="InterPro" id="IPR003593">
    <property type="entry name" value="AAA+_ATPase"/>
</dbReference>
<dbReference type="Proteomes" id="UP000748752">
    <property type="component" value="Unassembled WGS sequence"/>
</dbReference>
<reference evidence="6 7" key="1">
    <citation type="journal article" date="2020" name="Microorganisms">
        <title>Osmotic Adaptation and Compatible Solute Biosynthesis of Phototrophic Bacteria as Revealed from Genome Analyses.</title>
        <authorList>
            <person name="Imhoff J.F."/>
            <person name="Rahn T."/>
            <person name="Kunzel S."/>
            <person name="Keller A."/>
            <person name="Neulinger S.C."/>
        </authorList>
    </citation>
    <scope>NUCLEOTIDE SEQUENCE [LARGE SCALE GENOMIC DNA]</scope>
    <source>
        <strain evidence="6 7">DSM 6210</strain>
    </source>
</reference>
<evidence type="ECO:0000259" key="5">
    <source>
        <dbReference type="PROSITE" id="PS50893"/>
    </source>
</evidence>
<dbReference type="InterPro" id="IPR003439">
    <property type="entry name" value="ABC_transporter-like_ATP-bd"/>
</dbReference>
<evidence type="ECO:0000256" key="3">
    <source>
        <dbReference type="ARBA" id="ARBA00022741"/>
    </source>
</evidence>
<dbReference type="InterPro" id="IPR050319">
    <property type="entry name" value="ABC_transp_ATP-bind"/>
</dbReference>
<dbReference type="Pfam" id="PF00005">
    <property type="entry name" value="ABC_tran"/>
    <property type="match status" value="1"/>
</dbReference>
<evidence type="ECO:0000256" key="4">
    <source>
        <dbReference type="ARBA" id="ARBA00022840"/>
    </source>
</evidence>
<evidence type="ECO:0000313" key="6">
    <source>
        <dbReference type="EMBL" id="MBK1630038.1"/>
    </source>
</evidence>
<dbReference type="PANTHER" id="PTHR43776:SF7">
    <property type="entry name" value="D,D-DIPEPTIDE TRANSPORT ATP-BINDING PROTEIN DDPF-RELATED"/>
    <property type="match status" value="1"/>
</dbReference>
<gene>
    <name evidence="6" type="ORF">CKO31_04645</name>
</gene>
<dbReference type="InterPro" id="IPR017871">
    <property type="entry name" value="ABC_transporter-like_CS"/>
</dbReference>
<organism evidence="6 7">
    <name type="scientific">Thiohalocapsa halophila</name>
    <dbReference type="NCBI Taxonomy" id="69359"/>
    <lineage>
        <taxon>Bacteria</taxon>
        <taxon>Pseudomonadati</taxon>
        <taxon>Pseudomonadota</taxon>
        <taxon>Gammaproteobacteria</taxon>
        <taxon>Chromatiales</taxon>
        <taxon>Chromatiaceae</taxon>
        <taxon>Thiohalocapsa</taxon>
    </lineage>
</organism>
<keyword evidence="2" id="KW-0813">Transport</keyword>
<evidence type="ECO:0000256" key="2">
    <source>
        <dbReference type="ARBA" id="ARBA00022448"/>
    </source>
</evidence>
<accession>A0ABS1CDR6</accession>
<evidence type="ECO:0000313" key="7">
    <source>
        <dbReference type="Proteomes" id="UP000748752"/>
    </source>
</evidence>
<evidence type="ECO:0000256" key="1">
    <source>
        <dbReference type="ARBA" id="ARBA00005417"/>
    </source>
</evidence>
<dbReference type="InterPro" id="IPR027417">
    <property type="entry name" value="P-loop_NTPase"/>
</dbReference>
<keyword evidence="7" id="KW-1185">Reference proteome</keyword>
<dbReference type="EMBL" id="NRRV01000007">
    <property type="protein sequence ID" value="MBK1630038.1"/>
    <property type="molecule type" value="Genomic_DNA"/>
</dbReference>
<proteinExistence type="inferred from homology"/>
<dbReference type="Gene3D" id="3.40.50.300">
    <property type="entry name" value="P-loop containing nucleotide triphosphate hydrolases"/>
    <property type="match status" value="1"/>
</dbReference>
<comment type="caution">
    <text evidence="6">The sequence shown here is derived from an EMBL/GenBank/DDBJ whole genome shotgun (WGS) entry which is preliminary data.</text>
</comment>
<keyword evidence="3" id="KW-0547">Nucleotide-binding</keyword>
<dbReference type="PROSITE" id="PS50893">
    <property type="entry name" value="ABC_TRANSPORTER_2"/>
    <property type="match status" value="1"/>
</dbReference>
<feature type="domain" description="ABC transporter" evidence="5">
    <location>
        <begin position="6"/>
        <end position="258"/>
    </location>
</feature>
<protein>
    <recommendedName>
        <fullName evidence="5">ABC transporter domain-containing protein</fullName>
    </recommendedName>
</protein>
<dbReference type="SUPFAM" id="SSF52540">
    <property type="entry name" value="P-loop containing nucleoside triphosphate hydrolases"/>
    <property type="match status" value="1"/>
</dbReference>
<dbReference type="PANTHER" id="PTHR43776">
    <property type="entry name" value="TRANSPORT ATP-BINDING PROTEIN"/>
    <property type="match status" value="1"/>
</dbReference>
<dbReference type="SMART" id="SM00382">
    <property type="entry name" value="AAA"/>
    <property type="match status" value="1"/>
</dbReference>
<keyword evidence="4" id="KW-0067">ATP-binding</keyword>
<sequence length="266" mass="28777">MSAPVLRLAGVAKRYGGARCWWPLGQRAAATTALAAVDLDIRPGDAVGLVGESGSGKTTLARIAAGLLSASDGSVQWYGRDVRGLDAADRAAYRRGVQYVFQNPQTALNPRRRLAAILDDTLRGLTSLDPAQRRERIRRVAAQTGVDTALLGRFAHQLSGGQAQRVAIARALLGEPRLVILDEPVSALDVSLQAQILELLGELRARHGLAYLFISHDLAVVERLCEHICVMHQGRIVEAGAREVVLGEPREGYTRRLLDAVPRMQT</sequence>
<dbReference type="RefSeq" id="WP_200234469.1">
    <property type="nucleotide sequence ID" value="NZ_NRRV01000007.1"/>
</dbReference>